<evidence type="ECO:0000256" key="1">
    <source>
        <dbReference type="SAM" id="MobiDB-lite"/>
    </source>
</evidence>
<dbReference type="EMBL" id="CALNXI010002054">
    <property type="protein sequence ID" value="CAH3182256.1"/>
    <property type="molecule type" value="Genomic_DNA"/>
</dbReference>
<name>A0ABN8RS01_9CNID</name>
<dbReference type="Proteomes" id="UP001159427">
    <property type="component" value="Unassembled WGS sequence"/>
</dbReference>
<proteinExistence type="predicted"/>
<comment type="caution">
    <text evidence="2">The sequence shown here is derived from an EMBL/GenBank/DDBJ whole genome shotgun (WGS) entry which is preliminary data.</text>
</comment>
<evidence type="ECO:0000313" key="2">
    <source>
        <dbReference type="EMBL" id="CAH3182256.1"/>
    </source>
</evidence>
<gene>
    <name evidence="2" type="ORF">PEVE_00014101</name>
</gene>
<feature type="region of interest" description="Disordered" evidence="1">
    <location>
        <begin position="1"/>
        <end position="23"/>
    </location>
</feature>
<feature type="non-terminal residue" evidence="2">
    <location>
        <position position="176"/>
    </location>
</feature>
<sequence length="176" mass="20605">MEERAIHISSVNREKRGTNRPGDFTIKFNPPLKLDPEMKHELALDRLSMTYSWYNSRSNYDNNKIKYTHDGRTWQTITFTDGMYSYSDINDYIHQYMAQKNHHTTNSKGEKKYSINLTFILSTYRVLISIDGDYQLDLRGTEFGDLIGFEKKLITKTEYGTKLPNITNSIDVLNIN</sequence>
<evidence type="ECO:0000313" key="3">
    <source>
        <dbReference type="Proteomes" id="UP001159427"/>
    </source>
</evidence>
<keyword evidence="3" id="KW-1185">Reference proteome</keyword>
<protein>
    <submittedName>
        <fullName evidence="2">Uncharacterized protein</fullName>
    </submittedName>
</protein>
<feature type="compositionally biased region" description="Basic and acidic residues" evidence="1">
    <location>
        <begin position="1"/>
        <end position="17"/>
    </location>
</feature>
<organism evidence="2 3">
    <name type="scientific">Porites evermanni</name>
    <dbReference type="NCBI Taxonomy" id="104178"/>
    <lineage>
        <taxon>Eukaryota</taxon>
        <taxon>Metazoa</taxon>
        <taxon>Cnidaria</taxon>
        <taxon>Anthozoa</taxon>
        <taxon>Hexacorallia</taxon>
        <taxon>Scleractinia</taxon>
        <taxon>Fungiina</taxon>
        <taxon>Poritidae</taxon>
        <taxon>Porites</taxon>
    </lineage>
</organism>
<accession>A0ABN8RS01</accession>
<reference evidence="2 3" key="1">
    <citation type="submission" date="2022-05" db="EMBL/GenBank/DDBJ databases">
        <authorList>
            <consortium name="Genoscope - CEA"/>
            <person name="William W."/>
        </authorList>
    </citation>
    <scope>NUCLEOTIDE SEQUENCE [LARGE SCALE GENOMIC DNA]</scope>
</reference>